<feature type="region of interest" description="Disordered" evidence="1">
    <location>
        <begin position="85"/>
        <end position="113"/>
    </location>
</feature>
<dbReference type="EMBL" id="BLXT01001985">
    <property type="protein sequence ID" value="GFN90111.1"/>
    <property type="molecule type" value="Genomic_DNA"/>
</dbReference>
<protein>
    <submittedName>
        <fullName evidence="2">Uncharacterized protein</fullName>
    </submittedName>
</protein>
<gene>
    <name evidence="2" type="ORF">PoB_001661700</name>
</gene>
<accession>A0AAV3Z6E0</accession>
<evidence type="ECO:0000256" key="1">
    <source>
        <dbReference type="SAM" id="MobiDB-lite"/>
    </source>
</evidence>
<dbReference type="AlphaFoldDB" id="A0AAV3Z6E0"/>
<dbReference type="Proteomes" id="UP000735302">
    <property type="component" value="Unassembled WGS sequence"/>
</dbReference>
<reference evidence="2 3" key="1">
    <citation type="journal article" date="2021" name="Elife">
        <title>Chloroplast acquisition without the gene transfer in kleptoplastic sea slugs, Plakobranchus ocellatus.</title>
        <authorList>
            <person name="Maeda T."/>
            <person name="Takahashi S."/>
            <person name="Yoshida T."/>
            <person name="Shimamura S."/>
            <person name="Takaki Y."/>
            <person name="Nagai Y."/>
            <person name="Toyoda A."/>
            <person name="Suzuki Y."/>
            <person name="Arimoto A."/>
            <person name="Ishii H."/>
            <person name="Satoh N."/>
            <person name="Nishiyama T."/>
            <person name="Hasebe M."/>
            <person name="Maruyama T."/>
            <person name="Minagawa J."/>
            <person name="Obokata J."/>
            <person name="Shigenobu S."/>
        </authorList>
    </citation>
    <scope>NUCLEOTIDE SEQUENCE [LARGE SCALE GENOMIC DNA]</scope>
</reference>
<organism evidence="2 3">
    <name type="scientific">Plakobranchus ocellatus</name>
    <dbReference type="NCBI Taxonomy" id="259542"/>
    <lineage>
        <taxon>Eukaryota</taxon>
        <taxon>Metazoa</taxon>
        <taxon>Spiralia</taxon>
        <taxon>Lophotrochozoa</taxon>
        <taxon>Mollusca</taxon>
        <taxon>Gastropoda</taxon>
        <taxon>Heterobranchia</taxon>
        <taxon>Euthyneura</taxon>
        <taxon>Panpulmonata</taxon>
        <taxon>Sacoglossa</taxon>
        <taxon>Placobranchoidea</taxon>
        <taxon>Plakobranchidae</taxon>
        <taxon>Plakobranchus</taxon>
    </lineage>
</organism>
<sequence>MPMLEKNRSEFCVDFCVYSSPQQDDLRLSGSSSGQGACGTAQLCNRRVPKISGRRHYPLSHQCPQKDRRHLAIVRQKAETVGLNLRQSGLHADTSEPQSIEMQEVDQFDSLVR</sequence>
<comment type="caution">
    <text evidence="2">The sequence shown here is derived from an EMBL/GenBank/DDBJ whole genome shotgun (WGS) entry which is preliminary data.</text>
</comment>
<name>A0AAV3Z6E0_9GAST</name>
<evidence type="ECO:0000313" key="3">
    <source>
        <dbReference type="Proteomes" id="UP000735302"/>
    </source>
</evidence>
<evidence type="ECO:0000313" key="2">
    <source>
        <dbReference type="EMBL" id="GFN90111.1"/>
    </source>
</evidence>
<keyword evidence="3" id="KW-1185">Reference proteome</keyword>
<proteinExistence type="predicted"/>